<dbReference type="AlphaFoldDB" id="X0VCC2"/>
<comment type="caution">
    <text evidence="1">The sequence shown here is derived from an EMBL/GenBank/DDBJ whole genome shotgun (WGS) entry which is preliminary data.</text>
</comment>
<dbReference type="GO" id="GO:0006265">
    <property type="term" value="P:DNA topological change"/>
    <property type="evidence" value="ECO:0007669"/>
    <property type="project" value="InterPro"/>
</dbReference>
<dbReference type="InterPro" id="IPR021686">
    <property type="entry name" value="DUF3268"/>
</dbReference>
<accession>X0VCC2</accession>
<dbReference type="GO" id="GO:0005694">
    <property type="term" value="C:chromosome"/>
    <property type="evidence" value="ECO:0007669"/>
    <property type="project" value="InterPro"/>
</dbReference>
<proteinExistence type="predicted"/>
<dbReference type="GO" id="GO:0003677">
    <property type="term" value="F:DNA binding"/>
    <property type="evidence" value="ECO:0007669"/>
    <property type="project" value="InterPro"/>
</dbReference>
<dbReference type="SUPFAM" id="SSF57783">
    <property type="entry name" value="Zinc beta-ribbon"/>
    <property type="match status" value="1"/>
</dbReference>
<dbReference type="EMBL" id="BARS01010887">
    <property type="protein sequence ID" value="GAF98235.1"/>
    <property type="molecule type" value="Genomic_DNA"/>
</dbReference>
<protein>
    <submittedName>
        <fullName evidence="1">Uncharacterized protein</fullName>
    </submittedName>
</protein>
<evidence type="ECO:0000313" key="1">
    <source>
        <dbReference type="EMBL" id="GAF98235.1"/>
    </source>
</evidence>
<dbReference type="Gene3D" id="3.30.65.10">
    <property type="entry name" value="Bacterial Topoisomerase I, domain 1"/>
    <property type="match status" value="1"/>
</dbReference>
<dbReference type="GO" id="GO:0003916">
    <property type="term" value="F:DNA topoisomerase activity"/>
    <property type="evidence" value="ECO:0007669"/>
    <property type="project" value="InterPro"/>
</dbReference>
<reference evidence="1" key="1">
    <citation type="journal article" date="2014" name="Front. Microbiol.">
        <title>High frequency of phylogenetically diverse reductive dehalogenase-homologous genes in deep subseafloor sedimentary metagenomes.</title>
        <authorList>
            <person name="Kawai M."/>
            <person name="Futagami T."/>
            <person name="Toyoda A."/>
            <person name="Takaki Y."/>
            <person name="Nishi S."/>
            <person name="Hori S."/>
            <person name="Arai W."/>
            <person name="Tsubouchi T."/>
            <person name="Morono Y."/>
            <person name="Uchiyama I."/>
            <person name="Ito T."/>
            <person name="Fujiyama A."/>
            <person name="Inagaki F."/>
            <person name="Takami H."/>
        </authorList>
    </citation>
    <scope>NUCLEOTIDE SEQUENCE</scope>
    <source>
        <strain evidence="1">Expedition CK06-06</strain>
    </source>
</reference>
<gene>
    <name evidence="1" type="ORF">S01H1_20008</name>
</gene>
<dbReference type="Pfam" id="PF11672">
    <property type="entry name" value="DUF3268"/>
    <property type="match status" value="1"/>
</dbReference>
<name>X0VCC2_9ZZZZ</name>
<sequence length="123" mass="13499">MNGTRIECPECGADMVLRKSKYGKFYGCSRWPECDATHGADGDGRPLGIPADKATRRARQQAHTAFDGLWRGSEATRSRAKAYKWLQGVLGLSPDECHIANLDREACGRVVEACREQASEAAK</sequence>
<organism evidence="1">
    <name type="scientific">marine sediment metagenome</name>
    <dbReference type="NCBI Taxonomy" id="412755"/>
    <lineage>
        <taxon>unclassified sequences</taxon>
        <taxon>metagenomes</taxon>
        <taxon>ecological metagenomes</taxon>
    </lineage>
</organism>